<name>A0A512C9B8_9BACT</name>
<evidence type="ECO:0000313" key="3">
    <source>
        <dbReference type="Proteomes" id="UP000321301"/>
    </source>
</evidence>
<dbReference type="PANTHER" id="PTHR30619:SF1">
    <property type="entry name" value="RECOMBINATION PROTEIN 2"/>
    <property type="match status" value="1"/>
</dbReference>
<dbReference type="InterPro" id="IPR036866">
    <property type="entry name" value="RibonucZ/Hydroxyglut_hydro"/>
</dbReference>
<gene>
    <name evidence="2" type="ORF">CQA01_13330</name>
</gene>
<organism evidence="2 3">
    <name type="scientific">Cyclobacterium qasimii</name>
    <dbReference type="NCBI Taxonomy" id="1350429"/>
    <lineage>
        <taxon>Bacteria</taxon>
        <taxon>Pseudomonadati</taxon>
        <taxon>Bacteroidota</taxon>
        <taxon>Cytophagia</taxon>
        <taxon>Cytophagales</taxon>
        <taxon>Cyclobacteriaceae</taxon>
        <taxon>Cyclobacterium</taxon>
    </lineage>
</organism>
<feature type="domain" description="Metallo-beta-lactamase" evidence="1">
    <location>
        <begin position="91"/>
        <end position="178"/>
    </location>
</feature>
<reference evidence="2 3" key="1">
    <citation type="submission" date="2019-07" db="EMBL/GenBank/DDBJ databases">
        <title>Whole genome shotgun sequence of Cyclobacterium qasimii NBRC 106168.</title>
        <authorList>
            <person name="Hosoyama A."/>
            <person name="Uohara A."/>
            <person name="Ohji S."/>
            <person name="Ichikawa N."/>
        </authorList>
    </citation>
    <scope>NUCLEOTIDE SEQUENCE [LARGE SCALE GENOMIC DNA]</scope>
    <source>
        <strain evidence="2 3">NBRC 106168</strain>
    </source>
</reference>
<dbReference type="SUPFAM" id="SSF56281">
    <property type="entry name" value="Metallo-hydrolase/oxidoreductase"/>
    <property type="match status" value="1"/>
</dbReference>
<dbReference type="InterPro" id="IPR052159">
    <property type="entry name" value="Competence_DNA_uptake"/>
</dbReference>
<protein>
    <recommendedName>
        <fullName evidence="1">Metallo-beta-lactamase domain-containing protein</fullName>
    </recommendedName>
</protein>
<dbReference type="AlphaFoldDB" id="A0A512C9B8"/>
<sequence>MLSGWKSSIGRIGEVSHLVCFRIFILSPYSHVLILEKPNNKPMIKKETIYLSILMLISISGLAQEPQISSVFPAWEEGYLDIHHINTGKGESTFFILPDGTTLLVDAGATQRPKPRVTDPKPNDSLTPGEWIARYIKHVMQGLPGENIDYALLSHFHYDHIGELYPEVKSSKNGTYKLAGISEVAEHVSINKLVDRDWPSYDYPKPATVDYMKNYIQFVNTSVDKRGMTAEQFKVGVSDQFALINEPEKYPNFEIRNIAANGQVWTGTGTNKRNHFPPMESIDESDYPDENLCSTAFRLSYGAFDYYSGGDLLARKLGHWKDIETPVGLATGPVDVCLANHHAYYDAMSESFLQAVRPRVHIIHAWAPSHPSPSVLRRMSSTAIYPGPRDIFSTNIMDATRVVIGAGLDELKSQQGHIVVRVNPGGESYLIYILDDSEESFKITSIHGPYFSN</sequence>
<keyword evidence="3" id="KW-1185">Reference proteome</keyword>
<dbReference type="Pfam" id="PF00753">
    <property type="entry name" value="Lactamase_B"/>
    <property type="match status" value="1"/>
</dbReference>
<dbReference type="PANTHER" id="PTHR30619">
    <property type="entry name" value="DNA INTERNALIZATION/COMPETENCE PROTEIN COMEC/REC2"/>
    <property type="match status" value="1"/>
</dbReference>
<evidence type="ECO:0000313" key="2">
    <source>
        <dbReference type="EMBL" id="GEO20799.1"/>
    </source>
</evidence>
<dbReference type="InterPro" id="IPR001279">
    <property type="entry name" value="Metallo-B-lactamas"/>
</dbReference>
<dbReference type="Proteomes" id="UP000321301">
    <property type="component" value="Unassembled WGS sequence"/>
</dbReference>
<evidence type="ECO:0000259" key="1">
    <source>
        <dbReference type="Pfam" id="PF00753"/>
    </source>
</evidence>
<accession>A0A512C9B8</accession>
<dbReference type="EMBL" id="BJYV01000004">
    <property type="protein sequence ID" value="GEO20799.1"/>
    <property type="molecule type" value="Genomic_DNA"/>
</dbReference>
<dbReference type="Gene3D" id="3.60.15.10">
    <property type="entry name" value="Ribonuclease Z/Hydroxyacylglutathione hydrolase-like"/>
    <property type="match status" value="1"/>
</dbReference>
<proteinExistence type="predicted"/>
<comment type="caution">
    <text evidence="2">The sequence shown here is derived from an EMBL/GenBank/DDBJ whole genome shotgun (WGS) entry which is preliminary data.</text>
</comment>